<feature type="region of interest" description="Disordered" evidence="1">
    <location>
        <begin position="1533"/>
        <end position="1564"/>
    </location>
</feature>
<feature type="region of interest" description="Disordered" evidence="1">
    <location>
        <begin position="346"/>
        <end position="368"/>
    </location>
</feature>
<feature type="compositionally biased region" description="Basic residues" evidence="1">
    <location>
        <begin position="60"/>
        <end position="76"/>
    </location>
</feature>
<keyword evidence="3" id="KW-1185">Reference proteome</keyword>
<dbReference type="EMBL" id="JARJLG010000081">
    <property type="protein sequence ID" value="KAJ7750656.1"/>
    <property type="molecule type" value="Genomic_DNA"/>
</dbReference>
<evidence type="ECO:0000256" key="1">
    <source>
        <dbReference type="SAM" id="MobiDB-lite"/>
    </source>
</evidence>
<feature type="compositionally biased region" description="Acidic residues" evidence="1">
    <location>
        <begin position="358"/>
        <end position="368"/>
    </location>
</feature>
<feature type="compositionally biased region" description="Basic and acidic residues" evidence="1">
    <location>
        <begin position="1285"/>
        <end position="1296"/>
    </location>
</feature>
<feature type="compositionally biased region" description="Basic and acidic residues" evidence="1">
    <location>
        <begin position="508"/>
        <end position="522"/>
    </location>
</feature>
<accession>A0AAD7IWA5</accession>
<sequence>MSTPYEISEVCAAAESYFKRDKFSMMLIGADRFGIESMDETSDDDSSEEESSEDESDRERRKRQKKKKLLKRKKRSTSTEALMDTKYDNIKKDVKSEEVEGMIRQLNSMSLDDPSYGATYFKVLSMDTTGIAVKCITRTPRVQTNYAPRPARSYPSEQTAPQTVASPATYPNSVPLNGGAAYSRPPASQTYPRPDTPRSDSCYGCHDKEHRISDCPKLRELIQNGVIKRDEATRRLTWPDGTPIRRFRDESFVSAVERLRPATTHYTRRSSMRNPVRNTHDTPRSHRTRWAQEEYVSDDEWDLDYNDAPQSHFILVANSRLYQRVKGYYSRHAPQRTVSDNEEYSLNFEQSTRHPNSEESDYCTDEEEDNSVYVVPRNGRLEVYPVEKAEKSITANRKAKFDGVHVPGPETRAKLKGRLPVNQETPNSIRPNTRSQGPVKKSIPLPLNTPFKPKASPHIPVEPIPIDAREPRVNPESKLDEMIVDDPANKPSKDKEIKAPFKSVENSEDLRQKVGKDAESKPFGESTHGSQAKKLLDEGVMMGRLVMTVMSILFSILTMKLVIFINTALNKSTDIPAAQKSTCTDNPATVYTLMATQPASTQPSEPINYGARKYPTPEMIHSPGPYNIYTPDDGISFSTLRSEIERQCAAISNGGPTHVRPISITTAQAAYCTPSTDSNGHPTEHIIMPNAVITIFNPLTGLYSVHTSHLIVQGLPLTGRIAGTMPLPLPTEAELRTALVRCQPEQPSLPNVELLLDLYDSHSLFHQCMPKDWETHPADQPYNFRQDRIPPIPGFALGVSNSCIRSPFTLRALQARYPETVSAYLDYRVIPAFDRVKSYLGLQFSTLPDRFIDPYTVAYTGRSPDGIPQLFIPLIDLFLYLLEQSFGYSAVDDTGIYLPQVDRILHELWVHWNYTPVPVNVPHSSEAEVRYGIEFHPENPELILPQRIKFAKELLLADSESDRKNPFLKLLPPLQFDYHPSMSVNWMKNQRSQYSSSEPAESSPSSSDIDLYDSELELQYPESPIAAAESTTQECASGEPSSVVQTDSAVPIRPPLVRLPPFSALEHSLPDKQRVETTADNSMPLSPLPGLELNVLGHPLASRLSPVQEEFAVPTDPPTSASFSPSRAIQPQEPIFLPSEESDADMPELMAVSNSLIQSQIPTMTLTIITALHIPKEAPTALDAPMPTDTSTTVTSAEKPTVTSVSDHAETSIAIADTSIRPSRKILESAGLLSASDVPTSIMLDSGAPLPLMPNSSRIPTPPASVSDFDGSLSELSSTTSSPGDLHKDKAVEESHGTIPTISSTPSKPKAMQKKKSTPRPVKLTRSRYTDFVIDAAKHREDSTTPLHLIGYDPSTNYPIFRTSAGTMVPPPGQPPHLAFLPSNESDSTLARVKVITHSGDLTSDDLNTYLTTPRQAQVNHVPVAVPKAQQVAILHHSHSTVHPEASSFSHQREVQPLPRRKLSRTDTIPIEEFLAHSDKYPTPGAPNIPRDTRKVLNPRHPPSKCLDASIDPRSASGIRRSSAVADLHALSRNPEFYPGSDTSSESEAEASQRIETRMDLDDENQLMDSIYDLEQSHPKVYSMTYSSAETSETQSLPTAPPGITVIPASSSASLAPIRFEVLVDSVSPSGLTRPMTFPKFLDYHKDKPAVMEYLKDPVVYGIINNVLKRGSLPEICVLQQNLLHLRDFRSFRSALVQIVGKIDTLLTRRRLHDPVRRFFRSSTVTEFSNSEIPQFNPTQEGRPIPQTSGNVFFIEEEEAFLTHAIRLLSNDYSFDVCEAIHVLLNIRFPNDSGIRVLVNAGCFEPPEDRSYSIST</sequence>
<evidence type="ECO:0000313" key="3">
    <source>
        <dbReference type="Proteomes" id="UP001215280"/>
    </source>
</evidence>
<comment type="caution">
    <text evidence="2">The sequence shown here is derived from an EMBL/GenBank/DDBJ whole genome shotgun (WGS) entry which is preliminary data.</text>
</comment>
<evidence type="ECO:0008006" key="4">
    <source>
        <dbReference type="Google" id="ProtNLM"/>
    </source>
</evidence>
<reference evidence="2" key="1">
    <citation type="submission" date="2023-03" db="EMBL/GenBank/DDBJ databases">
        <title>Massive genome expansion in bonnet fungi (Mycena s.s.) driven by repeated elements and novel gene families across ecological guilds.</title>
        <authorList>
            <consortium name="Lawrence Berkeley National Laboratory"/>
            <person name="Harder C.B."/>
            <person name="Miyauchi S."/>
            <person name="Viragh M."/>
            <person name="Kuo A."/>
            <person name="Thoen E."/>
            <person name="Andreopoulos B."/>
            <person name="Lu D."/>
            <person name="Skrede I."/>
            <person name="Drula E."/>
            <person name="Henrissat B."/>
            <person name="Morin E."/>
            <person name="Kohler A."/>
            <person name="Barry K."/>
            <person name="LaButti K."/>
            <person name="Morin E."/>
            <person name="Salamov A."/>
            <person name="Lipzen A."/>
            <person name="Mereny Z."/>
            <person name="Hegedus B."/>
            <person name="Baldrian P."/>
            <person name="Stursova M."/>
            <person name="Weitz H."/>
            <person name="Taylor A."/>
            <person name="Grigoriev I.V."/>
            <person name="Nagy L.G."/>
            <person name="Martin F."/>
            <person name="Kauserud H."/>
        </authorList>
    </citation>
    <scope>NUCLEOTIDE SEQUENCE</scope>
    <source>
        <strain evidence="2">CBHHK188m</strain>
    </source>
</reference>
<feature type="region of interest" description="Disordered" evidence="1">
    <location>
        <begin position="37"/>
        <end position="80"/>
    </location>
</feature>
<feature type="compositionally biased region" description="Low complexity" evidence="1">
    <location>
        <begin position="1272"/>
        <end position="1282"/>
    </location>
</feature>
<feature type="compositionally biased region" description="Basic and acidic residues" evidence="1">
    <location>
        <begin position="1551"/>
        <end position="1560"/>
    </location>
</feature>
<feature type="compositionally biased region" description="Polar residues" evidence="1">
    <location>
        <begin position="1298"/>
        <end position="1307"/>
    </location>
</feature>
<feature type="region of interest" description="Disordered" evidence="1">
    <location>
        <begin position="1253"/>
        <end position="1322"/>
    </location>
</feature>
<feature type="region of interest" description="Disordered" evidence="1">
    <location>
        <begin position="144"/>
        <end position="200"/>
    </location>
</feature>
<feature type="compositionally biased region" description="Basic and acidic residues" evidence="1">
    <location>
        <begin position="467"/>
        <end position="499"/>
    </location>
</feature>
<feature type="compositionally biased region" description="Polar residues" evidence="1">
    <location>
        <begin position="422"/>
        <end position="436"/>
    </location>
</feature>
<name>A0AAD7IWA5_9AGAR</name>
<feature type="region of interest" description="Disordered" evidence="1">
    <location>
        <begin position="1478"/>
        <end position="1520"/>
    </location>
</feature>
<proteinExistence type="predicted"/>
<feature type="compositionally biased region" description="Basic residues" evidence="1">
    <location>
        <begin position="1311"/>
        <end position="1322"/>
    </location>
</feature>
<feature type="compositionally biased region" description="Low complexity" evidence="1">
    <location>
        <begin position="995"/>
        <end position="1007"/>
    </location>
</feature>
<feature type="compositionally biased region" description="Acidic residues" evidence="1">
    <location>
        <begin position="37"/>
        <end position="56"/>
    </location>
</feature>
<dbReference type="Proteomes" id="UP001215280">
    <property type="component" value="Unassembled WGS sequence"/>
</dbReference>
<gene>
    <name evidence="2" type="ORF">DFH07DRAFT_775000</name>
</gene>
<feature type="compositionally biased region" description="Polar residues" evidence="1">
    <location>
        <begin position="155"/>
        <end position="175"/>
    </location>
</feature>
<feature type="compositionally biased region" description="Polar residues" evidence="1">
    <location>
        <begin position="1188"/>
        <end position="1205"/>
    </location>
</feature>
<evidence type="ECO:0000313" key="2">
    <source>
        <dbReference type="EMBL" id="KAJ7750656.1"/>
    </source>
</evidence>
<feature type="region of interest" description="Disordered" evidence="1">
    <location>
        <begin position="420"/>
        <end position="530"/>
    </location>
</feature>
<feature type="region of interest" description="Disordered" evidence="1">
    <location>
        <begin position="1180"/>
        <end position="1205"/>
    </location>
</feature>
<organism evidence="2 3">
    <name type="scientific">Mycena maculata</name>
    <dbReference type="NCBI Taxonomy" id="230809"/>
    <lineage>
        <taxon>Eukaryota</taxon>
        <taxon>Fungi</taxon>
        <taxon>Dikarya</taxon>
        <taxon>Basidiomycota</taxon>
        <taxon>Agaricomycotina</taxon>
        <taxon>Agaricomycetes</taxon>
        <taxon>Agaricomycetidae</taxon>
        <taxon>Agaricales</taxon>
        <taxon>Marasmiineae</taxon>
        <taxon>Mycenaceae</taxon>
        <taxon>Mycena</taxon>
    </lineage>
</organism>
<protein>
    <recommendedName>
        <fullName evidence="4">CCHC-type domain-containing protein</fullName>
    </recommendedName>
</protein>
<feature type="region of interest" description="Disordered" evidence="1">
    <location>
        <begin position="989"/>
        <end position="1009"/>
    </location>
</feature>